<gene>
    <name evidence="1" type="ORF">Catovirus_2_287</name>
</gene>
<organism evidence="1">
    <name type="scientific">Catovirus CTV1</name>
    <dbReference type="NCBI Taxonomy" id="1977631"/>
    <lineage>
        <taxon>Viruses</taxon>
        <taxon>Varidnaviria</taxon>
        <taxon>Bamfordvirae</taxon>
        <taxon>Nucleocytoviricota</taxon>
        <taxon>Megaviricetes</taxon>
        <taxon>Imitervirales</taxon>
        <taxon>Mimiviridae</taxon>
        <taxon>Klosneuvirinae</taxon>
        <taxon>Catovirus</taxon>
    </lineage>
</organism>
<evidence type="ECO:0000313" key="1">
    <source>
        <dbReference type="EMBL" id="ARF09338.1"/>
    </source>
</evidence>
<proteinExistence type="predicted"/>
<sequence>MDNKISFLKNLITLFGFESLTDYNFKLYNYKITNEKEKQLIQQINDKMEQIKDLYGITSKVSSTDQSIKLLREIFGICGIKYIHSRDSKSSYTKLMQKDDENLELVGNYVFDTEKCVTTNSQFSLIGDKSPDYANELIKISEKPSYDSKENVYDYCIPRYSELLSAFILIIEVNDKFANIDNVKDNVKLTLHQGEDNIKPITIKKSFLNNNKLYVCCIFNDWIAPSQLTSTNLKLKIKNEYGNDFKKISLYVDYIFLKSDLRRNFLASGEDIFMNSNIPTNVTSNLHEKQIEINNTKNVIIKIDHNIGYLRAIYIDKLPKRAQLKFDNNIIRFDLSEKILICYKNIYKTPENMYILPLEACNGKMSFLNTNRLLKICDDITLILNYDEPVNCKIIFDTYNDYINNSYIMKVKRYLYETYPEYMILDSIEKITCYHGDITVVTHIHCDEFCPPHHYLKTCKIVDVESEKFRISEYSFVYKHNDSNKHFTIPDNCYVLVPRYAFKDRYIKN</sequence>
<reference evidence="1" key="1">
    <citation type="journal article" date="2017" name="Science">
        <title>Giant viruses with an expanded complement of translation system components.</title>
        <authorList>
            <person name="Schulz F."/>
            <person name="Yutin N."/>
            <person name="Ivanova N.N."/>
            <person name="Ortega D.R."/>
            <person name="Lee T.K."/>
            <person name="Vierheilig J."/>
            <person name="Daims H."/>
            <person name="Horn M."/>
            <person name="Wagner M."/>
            <person name="Jensen G.J."/>
            <person name="Kyrpides N.C."/>
            <person name="Koonin E.V."/>
            <person name="Woyke T."/>
        </authorList>
    </citation>
    <scope>NUCLEOTIDE SEQUENCE</scope>
    <source>
        <strain evidence="1">CTV1</strain>
    </source>
</reference>
<name>A0A1V0SCE9_9VIRU</name>
<accession>A0A1V0SCE9</accession>
<dbReference type="EMBL" id="KY684084">
    <property type="protein sequence ID" value="ARF09338.1"/>
    <property type="molecule type" value="Genomic_DNA"/>
</dbReference>
<protein>
    <submittedName>
        <fullName evidence="1">Uncharacterized protein</fullName>
    </submittedName>
</protein>